<accession>A0A058ZDM5</accession>
<feature type="domain" description="Large ribosomal subunit protein eL14" evidence="4">
    <location>
        <begin position="82"/>
        <end position="154"/>
    </location>
</feature>
<dbReference type="EMBL" id="KB932201">
    <property type="protein sequence ID" value="KCV72495.1"/>
    <property type="molecule type" value="Genomic_DNA"/>
</dbReference>
<dbReference type="GO" id="GO:0003735">
    <property type="term" value="F:structural constituent of ribosome"/>
    <property type="evidence" value="ECO:0007669"/>
    <property type="project" value="InterPro"/>
</dbReference>
<dbReference type="InterPro" id="IPR014722">
    <property type="entry name" value="Rib_uL2_dom2"/>
</dbReference>
<evidence type="ECO:0000256" key="3">
    <source>
        <dbReference type="ARBA" id="ARBA00023274"/>
    </source>
</evidence>
<dbReference type="OrthoDB" id="1875589at2759"/>
<sequence length="172" mass="18736">MWLLPHLRATLLYPDSAPFPSLHLGNCFFYSSSPGVSKMVYTKFVEIGRIVLINYGVDAGKIAAIVNVVDQNRALIDGPSIKRQVVNFKRITLTNIVAKVGINSSTPAVIAAFEKAEVAKKWAETAAAKKAAKKATRANLSDFDRFKVMVAKKNVRAAVAKSFKAEKKALAN</sequence>
<dbReference type="GO" id="GO:0003723">
    <property type="term" value="F:RNA binding"/>
    <property type="evidence" value="ECO:0007669"/>
    <property type="project" value="InterPro"/>
</dbReference>
<dbReference type="InterPro" id="IPR008991">
    <property type="entry name" value="Translation_prot_SH3-like_sf"/>
</dbReference>
<gene>
    <name evidence="5" type="ORF">H696_00091</name>
</gene>
<dbReference type="eggNOG" id="KOG3421">
    <property type="taxonomic scope" value="Eukaryota"/>
</dbReference>
<dbReference type="Pfam" id="PF01929">
    <property type="entry name" value="Ribosomal_L14e"/>
    <property type="match status" value="1"/>
</dbReference>
<evidence type="ECO:0000313" key="6">
    <source>
        <dbReference type="Proteomes" id="UP000030693"/>
    </source>
</evidence>
<evidence type="ECO:0000259" key="4">
    <source>
        <dbReference type="Pfam" id="PF01929"/>
    </source>
</evidence>
<organism evidence="5">
    <name type="scientific">Fonticula alba</name>
    <name type="common">Slime mold</name>
    <dbReference type="NCBI Taxonomy" id="691883"/>
    <lineage>
        <taxon>Eukaryota</taxon>
        <taxon>Rotosphaerida</taxon>
        <taxon>Fonticulaceae</taxon>
        <taxon>Fonticula</taxon>
    </lineage>
</organism>
<dbReference type="RefSeq" id="XP_009492196.1">
    <property type="nucleotide sequence ID" value="XM_009493921.1"/>
</dbReference>
<keyword evidence="3" id="KW-0687">Ribonucleoprotein</keyword>
<dbReference type="Proteomes" id="UP000030693">
    <property type="component" value="Unassembled WGS sequence"/>
</dbReference>
<proteinExistence type="inferred from homology"/>
<comment type="similarity">
    <text evidence="1">Belongs to the eukaryotic ribosomal protein eL14 family.</text>
</comment>
<dbReference type="OMA" id="WQNADIN"/>
<evidence type="ECO:0000256" key="1">
    <source>
        <dbReference type="ARBA" id="ARBA00006592"/>
    </source>
</evidence>
<dbReference type="GO" id="GO:0006412">
    <property type="term" value="P:translation"/>
    <property type="evidence" value="ECO:0007669"/>
    <property type="project" value="InterPro"/>
</dbReference>
<dbReference type="InterPro" id="IPR002784">
    <property type="entry name" value="Ribosomal_eL14_dom"/>
</dbReference>
<dbReference type="STRING" id="691883.A0A058ZDM5"/>
<dbReference type="GO" id="GO:0042273">
    <property type="term" value="P:ribosomal large subunit biogenesis"/>
    <property type="evidence" value="ECO:0007669"/>
    <property type="project" value="TreeGrafter"/>
</dbReference>
<dbReference type="EMBL" id="KB932201">
    <property type="protein sequence ID" value="KCV72496.1"/>
    <property type="molecule type" value="Genomic_DNA"/>
</dbReference>
<dbReference type="PANTHER" id="PTHR11127">
    <property type="entry name" value="60S RIBOSOMAL PROTEIN L14"/>
    <property type="match status" value="1"/>
</dbReference>
<evidence type="ECO:0000313" key="5">
    <source>
        <dbReference type="EMBL" id="KCV72495.1"/>
    </source>
</evidence>
<dbReference type="AlphaFoldDB" id="A0A058ZDM5"/>
<dbReference type="GO" id="GO:0022625">
    <property type="term" value="C:cytosolic large ribosomal subunit"/>
    <property type="evidence" value="ECO:0007669"/>
    <property type="project" value="TreeGrafter"/>
</dbReference>
<dbReference type="InterPro" id="IPR039660">
    <property type="entry name" value="Ribosomal_eL14"/>
</dbReference>
<reference evidence="5" key="1">
    <citation type="submission" date="2013-04" db="EMBL/GenBank/DDBJ databases">
        <title>The Genome Sequence of Fonticula alba ATCC 38817.</title>
        <authorList>
            <consortium name="The Broad Institute Genomics Platform"/>
            <person name="Russ C."/>
            <person name="Cuomo C."/>
            <person name="Burger G."/>
            <person name="Gray M.W."/>
            <person name="Holland P.W.H."/>
            <person name="King N."/>
            <person name="Lang F.B.F."/>
            <person name="Roger A.J."/>
            <person name="Ruiz-Trillo I."/>
            <person name="Brown M."/>
            <person name="Walker B."/>
            <person name="Young S."/>
            <person name="Zeng Q."/>
            <person name="Gargeya S."/>
            <person name="Fitzgerald M."/>
            <person name="Haas B."/>
            <person name="Abouelleil A."/>
            <person name="Allen A.W."/>
            <person name="Alvarado L."/>
            <person name="Arachchi H.M."/>
            <person name="Berlin A.M."/>
            <person name="Chapman S.B."/>
            <person name="Gainer-Dewar J."/>
            <person name="Goldberg J."/>
            <person name="Griggs A."/>
            <person name="Gujja S."/>
            <person name="Hansen M."/>
            <person name="Howarth C."/>
            <person name="Imamovic A."/>
            <person name="Ireland A."/>
            <person name="Larimer J."/>
            <person name="McCowan C."/>
            <person name="Murphy C."/>
            <person name="Pearson M."/>
            <person name="Poon T.W."/>
            <person name="Priest M."/>
            <person name="Roberts A."/>
            <person name="Saif S."/>
            <person name="Shea T."/>
            <person name="Sisk P."/>
            <person name="Sykes S."/>
            <person name="Wortman J."/>
            <person name="Nusbaum C."/>
            <person name="Birren B."/>
        </authorList>
    </citation>
    <scope>NUCLEOTIDE SEQUENCE [LARGE SCALE GENOMIC DNA]</scope>
    <source>
        <strain evidence="5">ATCC 38817</strain>
    </source>
</reference>
<name>A0A058ZDM5_FONAL</name>
<dbReference type="SUPFAM" id="SSF50104">
    <property type="entry name" value="Translation proteins SH3-like domain"/>
    <property type="match status" value="1"/>
</dbReference>
<dbReference type="PANTHER" id="PTHR11127:SF2">
    <property type="entry name" value="LARGE RIBOSOMAL SUBUNIT PROTEIN EL14"/>
    <property type="match status" value="1"/>
</dbReference>
<evidence type="ECO:0000256" key="2">
    <source>
        <dbReference type="ARBA" id="ARBA00022980"/>
    </source>
</evidence>
<keyword evidence="6" id="KW-1185">Reference proteome</keyword>
<keyword evidence="2" id="KW-0689">Ribosomal protein</keyword>
<dbReference type="CDD" id="cd23702">
    <property type="entry name" value="eL14"/>
    <property type="match status" value="1"/>
</dbReference>
<protein>
    <recommendedName>
        <fullName evidence="4">Large ribosomal subunit protein eL14 domain-containing protein</fullName>
    </recommendedName>
</protein>
<dbReference type="RefSeq" id="XP_009492197.1">
    <property type="nucleotide sequence ID" value="XM_009493922.1"/>
</dbReference>
<dbReference type="Gene3D" id="6.10.250.2270">
    <property type="match status" value="1"/>
</dbReference>
<dbReference type="Gene3D" id="2.30.30.30">
    <property type="match status" value="1"/>
</dbReference>
<dbReference type="GeneID" id="20524816"/>